<accession>A0A6J4PAI2</accession>
<evidence type="ECO:0000256" key="1">
    <source>
        <dbReference type="SAM" id="SignalP"/>
    </source>
</evidence>
<protein>
    <submittedName>
        <fullName evidence="2">Uncharacterized protein</fullName>
    </submittedName>
</protein>
<dbReference type="EMBL" id="CADCUT010000087">
    <property type="protein sequence ID" value="CAA9404754.1"/>
    <property type="molecule type" value="Genomic_DNA"/>
</dbReference>
<reference evidence="2" key="1">
    <citation type="submission" date="2020-02" db="EMBL/GenBank/DDBJ databases">
        <authorList>
            <person name="Meier V. D."/>
        </authorList>
    </citation>
    <scope>NUCLEOTIDE SEQUENCE</scope>
    <source>
        <strain evidence="2">AVDCRST_MAG03</strain>
    </source>
</reference>
<feature type="chain" id="PRO_5027051384" evidence="1">
    <location>
        <begin position="28"/>
        <end position="99"/>
    </location>
</feature>
<evidence type="ECO:0000313" key="2">
    <source>
        <dbReference type="EMBL" id="CAA9404754.1"/>
    </source>
</evidence>
<feature type="signal peptide" evidence="1">
    <location>
        <begin position="1"/>
        <end position="27"/>
    </location>
</feature>
<sequence length="99" mass="10225">MGATARILAAALACSALLAVPGGPALGAPADPATTVWEAGGGNMGECSAYLGERRVRDDVNRLIKGGAIPGVENPGQVYSVRAQQEESKPPEQECLRRH</sequence>
<organism evidence="2">
    <name type="scientific">uncultured Rubrobacteraceae bacterium</name>
    <dbReference type="NCBI Taxonomy" id="349277"/>
    <lineage>
        <taxon>Bacteria</taxon>
        <taxon>Bacillati</taxon>
        <taxon>Actinomycetota</taxon>
        <taxon>Rubrobacteria</taxon>
        <taxon>Rubrobacterales</taxon>
        <taxon>Rubrobacteraceae</taxon>
        <taxon>environmental samples</taxon>
    </lineage>
</organism>
<name>A0A6J4PAI2_9ACTN</name>
<gene>
    <name evidence="2" type="ORF">AVDCRST_MAG03-1459</name>
</gene>
<proteinExistence type="predicted"/>
<dbReference type="AlphaFoldDB" id="A0A6J4PAI2"/>
<keyword evidence="1" id="KW-0732">Signal</keyword>